<dbReference type="GeneID" id="64855942"/>
<protein>
    <submittedName>
        <fullName evidence="2">Similar to Saccharomyces cerevisiae YIL101C XBP1 Transcriptional repressor that binds to promoter sequences of the cyclin genes, CYS3, and SMF2</fullName>
    </submittedName>
</protein>
<evidence type="ECO:0000313" key="3">
    <source>
        <dbReference type="Proteomes" id="UP000644660"/>
    </source>
</evidence>
<evidence type="ECO:0000256" key="1">
    <source>
        <dbReference type="SAM" id="MobiDB-lite"/>
    </source>
</evidence>
<proteinExistence type="predicted"/>
<reference evidence="2 3" key="1">
    <citation type="submission" date="2020-05" db="EMBL/GenBank/DDBJ databases">
        <authorList>
            <person name="Casaregola S."/>
            <person name="Devillers H."/>
            <person name="Grondin C."/>
        </authorList>
    </citation>
    <scope>NUCLEOTIDE SEQUENCE [LARGE SCALE GENOMIC DNA]</scope>
    <source>
        <strain evidence="2 3">CLIB 1767</strain>
    </source>
</reference>
<feature type="compositionally biased region" description="Low complexity" evidence="1">
    <location>
        <begin position="730"/>
        <end position="744"/>
    </location>
</feature>
<dbReference type="AlphaFoldDB" id="A0A8H2VCK0"/>
<keyword evidence="3" id="KW-1185">Reference proteome</keyword>
<feature type="compositionally biased region" description="Basic residues" evidence="1">
    <location>
        <begin position="515"/>
        <end position="524"/>
    </location>
</feature>
<dbReference type="EMBL" id="CAEFZW010000002">
    <property type="protein sequence ID" value="CAB4252802.1"/>
    <property type="molecule type" value="Genomic_DNA"/>
</dbReference>
<dbReference type="Gene3D" id="3.10.260.10">
    <property type="entry name" value="Transcription regulator HTH, APSES-type DNA-binding domain"/>
    <property type="match status" value="1"/>
</dbReference>
<dbReference type="Proteomes" id="UP000644660">
    <property type="component" value="Unassembled WGS sequence"/>
</dbReference>
<feature type="region of interest" description="Disordered" evidence="1">
    <location>
        <begin position="505"/>
        <end position="570"/>
    </location>
</feature>
<feature type="region of interest" description="Disordered" evidence="1">
    <location>
        <begin position="800"/>
        <end position="819"/>
    </location>
</feature>
<dbReference type="SUPFAM" id="SSF54616">
    <property type="entry name" value="DNA-binding domain of Mlu1-box binding protein MBP1"/>
    <property type="match status" value="2"/>
</dbReference>
<dbReference type="GO" id="GO:0030907">
    <property type="term" value="C:MBF transcription complex"/>
    <property type="evidence" value="ECO:0007669"/>
    <property type="project" value="TreeGrafter"/>
</dbReference>
<feature type="region of interest" description="Disordered" evidence="1">
    <location>
        <begin position="112"/>
        <end position="133"/>
    </location>
</feature>
<dbReference type="InterPro" id="IPR036887">
    <property type="entry name" value="HTH_APSES_sf"/>
</dbReference>
<evidence type="ECO:0000313" key="2">
    <source>
        <dbReference type="EMBL" id="CAB4252802.1"/>
    </source>
</evidence>
<dbReference type="RefSeq" id="XP_041404840.1">
    <property type="nucleotide sequence ID" value="XM_041548906.1"/>
</dbReference>
<dbReference type="GO" id="GO:0003677">
    <property type="term" value="F:DNA binding"/>
    <property type="evidence" value="ECO:0007669"/>
    <property type="project" value="InterPro"/>
</dbReference>
<name>A0A8H2VCK0_9SACH</name>
<dbReference type="PANTHER" id="PTHR43828:SF5">
    <property type="entry name" value="TRANSCRIPTIONAL REPRESSOR XBP1"/>
    <property type="match status" value="1"/>
</dbReference>
<dbReference type="GO" id="GO:0006357">
    <property type="term" value="P:regulation of transcription by RNA polymerase II"/>
    <property type="evidence" value="ECO:0007669"/>
    <property type="project" value="UniProtKB-ARBA"/>
</dbReference>
<dbReference type="InterPro" id="IPR051642">
    <property type="entry name" value="SWI6-like"/>
</dbReference>
<accession>A0A8H2VCK0</accession>
<feature type="region of interest" description="Disordered" evidence="1">
    <location>
        <begin position="856"/>
        <end position="891"/>
    </location>
</feature>
<sequence length="891" mass="102039">MDLQPPPPKYSTFDFDIENVKLSNSPQDDYQRIFFTTLFEKFYSQDIDAKVKNKLSINELFIQQLKINSTTYRSSIAKDLENPNYLTDETNMENARKKREVEKNFSAANIATTSTSNSTGKQTRRRSSTRKEKGNETLKCFEYKFPDLKIYLDDNNNINKKFTINEQSLKKIPIHIRSNLGIDKEFCMRQMLDANVVFKDTNTLNNNNSTSLPSSVSSSVSLSEMEDKKTIIPKDNVSAAMNTLTKNQQFKVTKLDHNDASNNKLISKNNTVLWEYDTGYVFLTGIWRLYQDIIRGLILCDRRDTTKEQNKLIRDKCIREYEYISSYAFYESINLDIDENPSIDQDISQYQDSSGRQRKRRSITNPSNANLANIGIQVDGKKKSSTDGTNKINYSDLHWNEISDILCDIVRDDFKNHLIQDQKIPLENIDVDGKNINDLGKRIRGGFIKIQGTWQPMRIAKRMCYRFCYPIRYLLTPLFGPDFVPECEKWYKAIEHHAEKMAEERKRTGFVGPMRSKKTVRKITPKNSNTSSPRGKRKASFSSSTSSSAIHVGPDSKRPTLRDPFSGNDAILTPTRDMITIAPIQTATPESSVNSNSIPRVYVANTRHRCTQSLPSIQGIISSVQHIPPPPPSNQQHLIRGGFPHHGRNSVPNVHFAPFVQQIGYYPPQPLIPQVINQHTQRQQAYLPPPHQTTTVMDPAFNRTSTMNNFRTPTTTDRYNLTYNGNMVQSRNSISNQSSNQNSNLTTPQTPDVNILSAATNLYNTGGHRYSYPPKVKVSQIEPSSKFDFAPHTHLTYIGTPKLSDVPRSSGGTVTGSTNQVPRIYNRELPRIIPQAYISAAQYQVPLQSQLQQRTQYQTFPQSQQPHQQLPHQQQQQQQQQYYHYQFQQPH</sequence>
<dbReference type="GO" id="GO:0033309">
    <property type="term" value="C:SBF transcription complex"/>
    <property type="evidence" value="ECO:0007669"/>
    <property type="project" value="TreeGrafter"/>
</dbReference>
<dbReference type="PANTHER" id="PTHR43828">
    <property type="entry name" value="ASPARAGINASE"/>
    <property type="match status" value="1"/>
</dbReference>
<feature type="region of interest" description="Disordered" evidence="1">
    <location>
        <begin position="730"/>
        <end position="751"/>
    </location>
</feature>
<feature type="compositionally biased region" description="Polar residues" evidence="1">
    <location>
        <begin position="810"/>
        <end position="819"/>
    </location>
</feature>
<dbReference type="OrthoDB" id="5562739at2759"/>
<gene>
    <name evidence="2" type="ORF">KABA2_02S04796</name>
</gene>
<organism evidence="2 3">
    <name type="scientific">Maudiozyma barnettii</name>
    <dbReference type="NCBI Taxonomy" id="61262"/>
    <lineage>
        <taxon>Eukaryota</taxon>
        <taxon>Fungi</taxon>
        <taxon>Dikarya</taxon>
        <taxon>Ascomycota</taxon>
        <taxon>Saccharomycotina</taxon>
        <taxon>Saccharomycetes</taxon>
        <taxon>Saccharomycetales</taxon>
        <taxon>Saccharomycetaceae</taxon>
        <taxon>Maudiozyma</taxon>
    </lineage>
</organism>
<comment type="caution">
    <text evidence="2">The sequence shown here is derived from an EMBL/GenBank/DDBJ whole genome shotgun (WGS) entry which is preliminary data.</text>
</comment>